<protein>
    <submittedName>
        <fullName evidence="1">Uncharacterized protein</fullName>
    </submittedName>
</protein>
<accession>A0ACC2LSN9</accession>
<name>A0ACC2LSN9_PERAE</name>
<reference evidence="1 2" key="1">
    <citation type="journal article" date="2022" name="Hortic Res">
        <title>A haplotype resolved chromosomal level avocado genome allows analysis of novel avocado genes.</title>
        <authorList>
            <person name="Nath O."/>
            <person name="Fletcher S.J."/>
            <person name="Hayward A."/>
            <person name="Shaw L.M."/>
            <person name="Masouleh A.K."/>
            <person name="Furtado A."/>
            <person name="Henry R.J."/>
            <person name="Mitter N."/>
        </authorList>
    </citation>
    <scope>NUCLEOTIDE SEQUENCE [LARGE SCALE GENOMIC DNA]</scope>
    <source>
        <strain evidence="2">cv. Hass</strain>
    </source>
</reference>
<evidence type="ECO:0000313" key="1">
    <source>
        <dbReference type="EMBL" id="KAJ8636193.1"/>
    </source>
</evidence>
<evidence type="ECO:0000313" key="2">
    <source>
        <dbReference type="Proteomes" id="UP001234297"/>
    </source>
</evidence>
<dbReference type="Proteomes" id="UP001234297">
    <property type="component" value="Chromosome 3"/>
</dbReference>
<dbReference type="EMBL" id="CM056811">
    <property type="protein sequence ID" value="KAJ8636193.1"/>
    <property type="molecule type" value="Genomic_DNA"/>
</dbReference>
<gene>
    <name evidence="1" type="ORF">MRB53_010460</name>
</gene>
<organism evidence="1 2">
    <name type="scientific">Persea americana</name>
    <name type="common">Avocado</name>
    <dbReference type="NCBI Taxonomy" id="3435"/>
    <lineage>
        <taxon>Eukaryota</taxon>
        <taxon>Viridiplantae</taxon>
        <taxon>Streptophyta</taxon>
        <taxon>Embryophyta</taxon>
        <taxon>Tracheophyta</taxon>
        <taxon>Spermatophyta</taxon>
        <taxon>Magnoliopsida</taxon>
        <taxon>Magnoliidae</taxon>
        <taxon>Laurales</taxon>
        <taxon>Lauraceae</taxon>
        <taxon>Persea</taxon>
    </lineage>
</organism>
<keyword evidence="2" id="KW-1185">Reference proteome</keyword>
<proteinExistence type="predicted"/>
<comment type="caution">
    <text evidence="1">The sequence shown here is derived from an EMBL/GenBank/DDBJ whole genome shotgun (WGS) entry which is preliminary data.</text>
</comment>
<sequence length="222" mass="24690">MGRLLAGRHRTHLCLANAVDAMHDLRRLSLDSQIPAPISSPPVVEDPIATRVRVLDNRFVESLHELKGIQSVAHKMKGDLMSTIGPLNDAGSLMRRAHLILTTKEGEDAAPVLSVDDSRKINAGITSVELDIPPLVGEDSGAVEYWKSVVYFNRRFKELSDMVSDLKVVLSGALDYEHVVHEFVGCSSEQLAKAFQELNDQVKEFRCLMVLIGESKNEDFKW</sequence>